<comment type="caution">
    <text evidence="2">The sequence shown here is derived from an EMBL/GenBank/DDBJ whole genome shotgun (WGS) entry which is preliminary data.</text>
</comment>
<evidence type="ECO:0000313" key="2">
    <source>
        <dbReference type="EMBL" id="GAA2121113.1"/>
    </source>
</evidence>
<reference evidence="3" key="1">
    <citation type="journal article" date="2019" name="Int. J. Syst. Evol. Microbiol.">
        <title>The Global Catalogue of Microorganisms (GCM) 10K type strain sequencing project: providing services to taxonomists for standard genome sequencing and annotation.</title>
        <authorList>
            <consortium name="The Broad Institute Genomics Platform"/>
            <consortium name="The Broad Institute Genome Sequencing Center for Infectious Disease"/>
            <person name="Wu L."/>
            <person name="Ma J."/>
        </authorList>
    </citation>
    <scope>NUCLEOTIDE SEQUENCE [LARGE SCALE GENOMIC DNA]</scope>
    <source>
        <strain evidence="3">JCM 15914</strain>
    </source>
</reference>
<evidence type="ECO:0008006" key="4">
    <source>
        <dbReference type="Google" id="ProtNLM"/>
    </source>
</evidence>
<accession>A0ABP5JT95</accession>
<keyword evidence="1" id="KW-0732">Signal</keyword>
<feature type="signal peptide" evidence="1">
    <location>
        <begin position="1"/>
        <end position="28"/>
    </location>
</feature>
<keyword evidence="3" id="KW-1185">Reference proteome</keyword>
<name>A0ABP5JT95_9MICC</name>
<evidence type="ECO:0000313" key="3">
    <source>
        <dbReference type="Proteomes" id="UP001500166"/>
    </source>
</evidence>
<dbReference type="Proteomes" id="UP001500166">
    <property type="component" value="Unassembled WGS sequence"/>
</dbReference>
<feature type="chain" id="PRO_5047399267" description="Secreted protein" evidence="1">
    <location>
        <begin position="29"/>
        <end position="125"/>
    </location>
</feature>
<gene>
    <name evidence="2" type="ORF">GCM10009824_23380</name>
</gene>
<organism evidence="2 3">
    <name type="scientific">Kocuria atrinae</name>
    <dbReference type="NCBI Taxonomy" id="592377"/>
    <lineage>
        <taxon>Bacteria</taxon>
        <taxon>Bacillati</taxon>
        <taxon>Actinomycetota</taxon>
        <taxon>Actinomycetes</taxon>
        <taxon>Micrococcales</taxon>
        <taxon>Micrococcaceae</taxon>
        <taxon>Kocuria</taxon>
    </lineage>
</organism>
<evidence type="ECO:0000256" key="1">
    <source>
        <dbReference type="SAM" id="SignalP"/>
    </source>
</evidence>
<dbReference type="EMBL" id="BAAAQA010000026">
    <property type="protein sequence ID" value="GAA2121113.1"/>
    <property type="molecule type" value="Genomic_DNA"/>
</dbReference>
<proteinExistence type="predicted"/>
<dbReference type="RefSeq" id="WP_344225206.1">
    <property type="nucleotide sequence ID" value="NZ_BAAAQA010000026.1"/>
</dbReference>
<sequence>MKNRIARAGAAVVVAAGMTFGAAAPAQAFSWFGPGYTYPSHSEWVVPTCQGTGEFGSFFNRNFNSHIGDLNNFTSTASNIYSNTFSSPRGFLTSLAYTVTQPINFLAYPALDLLGHGKATAQSGC</sequence>
<protein>
    <recommendedName>
        <fullName evidence="4">Secreted protein</fullName>
    </recommendedName>
</protein>